<evidence type="ECO:0000313" key="1">
    <source>
        <dbReference type="EMBL" id="SBW07580.1"/>
    </source>
</evidence>
<dbReference type="AlphaFoldDB" id="A0A212K798"/>
<proteinExistence type="predicted"/>
<name>A0A212K798_9BACT</name>
<reference evidence="1" key="1">
    <citation type="submission" date="2016-04" db="EMBL/GenBank/DDBJ databases">
        <authorList>
            <person name="Evans L.H."/>
            <person name="Alamgir A."/>
            <person name="Owens N."/>
            <person name="Weber N.D."/>
            <person name="Virtaneva K."/>
            <person name="Barbian K."/>
            <person name="Babar A."/>
            <person name="Rosenke K."/>
        </authorList>
    </citation>
    <scope>NUCLEOTIDE SEQUENCE</scope>
    <source>
        <strain evidence="1">86-1</strain>
    </source>
</reference>
<protein>
    <submittedName>
        <fullName evidence="1">Uncharacterized protein</fullName>
    </submittedName>
</protein>
<sequence>MILSKLKIEYIENLHYPVTNFLYEYNKKISLLILITSQKIRIFSPKKNNHLVHDLKLLYKSKRHFIIQTIFVR</sequence>
<organism evidence="1">
    <name type="scientific">uncultured Dysgonomonas sp</name>
    <dbReference type="NCBI Taxonomy" id="206096"/>
    <lineage>
        <taxon>Bacteria</taxon>
        <taxon>Pseudomonadati</taxon>
        <taxon>Bacteroidota</taxon>
        <taxon>Bacteroidia</taxon>
        <taxon>Bacteroidales</taxon>
        <taxon>Dysgonomonadaceae</taxon>
        <taxon>Dysgonomonas</taxon>
        <taxon>environmental samples</taxon>
    </lineage>
</organism>
<gene>
    <name evidence="1" type="ORF">KL86DYS1_31704</name>
</gene>
<dbReference type="EMBL" id="FLUM01000003">
    <property type="protein sequence ID" value="SBW07580.1"/>
    <property type="molecule type" value="Genomic_DNA"/>
</dbReference>
<accession>A0A212K798</accession>